<dbReference type="Proteomes" id="UP001500622">
    <property type="component" value="Unassembled WGS sequence"/>
</dbReference>
<evidence type="ECO:0000259" key="3">
    <source>
        <dbReference type="PROSITE" id="PS50110"/>
    </source>
</evidence>
<dbReference type="Gene3D" id="3.40.50.2300">
    <property type="match status" value="1"/>
</dbReference>
<reference evidence="5" key="1">
    <citation type="journal article" date="2019" name="Int. J. Syst. Evol. Microbiol.">
        <title>The Global Catalogue of Microorganisms (GCM) 10K type strain sequencing project: providing services to taxonomists for standard genome sequencing and annotation.</title>
        <authorList>
            <consortium name="The Broad Institute Genomics Platform"/>
            <consortium name="The Broad Institute Genome Sequencing Center for Infectious Disease"/>
            <person name="Wu L."/>
            <person name="Ma J."/>
        </authorList>
    </citation>
    <scope>NUCLEOTIDE SEQUENCE [LARGE SCALE GENOMIC DNA]</scope>
    <source>
        <strain evidence="5">JCM 17810</strain>
    </source>
</reference>
<evidence type="ECO:0000256" key="2">
    <source>
        <dbReference type="PROSITE-ProRule" id="PRU00169"/>
    </source>
</evidence>
<dbReference type="SMART" id="SM00448">
    <property type="entry name" value="REC"/>
    <property type="match status" value="1"/>
</dbReference>
<sequence length="126" mass="13834">MRPGHALVVDDDETIREVAQLALELVGGWRVSTAANGTEAVRLARTERPDVILLDVMMPVVDGPATLDKLREDTWTRDIPVVYLTAKANPEQEYEWVPGGATGVIAKPFDPMTLADDVSRLLEQVP</sequence>
<feature type="domain" description="Response regulatory" evidence="3">
    <location>
        <begin position="5"/>
        <end position="122"/>
    </location>
</feature>
<proteinExistence type="predicted"/>
<evidence type="ECO:0000313" key="5">
    <source>
        <dbReference type="Proteomes" id="UP001500622"/>
    </source>
</evidence>
<evidence type="ECO:0000256" key="1">
    <source>
        <dbReference type="ARBA" id="ARBA00022553"/>
    </source>
</evidence>
<dbReference type="PROSITE" id="PS50110">
    <property type="entry name" value="RESPONSE_REGULATORY"/>
    <property type="match status" value="1"/>
</dbReference>
<dbReference type="RefSeq" id="WP_345214532.1">
    <property type="nucleotide sequence ID" value="NZ_BAABGN010000001.1"/>
</dbReference>
<dbReference type="CDD" id="cd17552">
    <property type="entry name" value="REC_RR468-like"/>
    <property type="match status" value="1"/>
</dbReference>
<dbReference type="PANTHER" id="PTHR44591">
    <property type="entry name" value="STRESS RESPONSE REGULATOR PROTEIN 1"/>
    <property type="match status" value="1"/>
</dbReference>
<accession>A0ABP8KT86</accession>
<dbReference type="Pfam" id="PF00072">
    <property type="entry name" value="Response_reg"/>
    <property type="match status" value="1"/>
</dbReference>
<dbReference type="InterPro" id="IPR050595">
    <property type="entry name" value="Bact_response_regulator"/>
</dbReference>
<feature type="modified residue" description="4-aspartylphosphate" evidence="2">
    <location>
        <position position="55"/>
    </location>
</feature>
<organism evidence="4 5">
    <name type="scientific">Georgenia halophila</name>
    <dbReference type="NCBI Taxonomy" id="620889"/>
    <lineage>
        <taxon>Bacteria</taxon>
        <taxon>Bacillati</taxon>
        <taxon>Actinomycetota</taxon>
        <taxon>Actinomycetes</taxon>
        <taxon>Micrococcales</taxon>
        <taxon>Bogoriellaceae</taxon>
        <taxon>Georgenia</taxon>
    </lineage>
</organism>
<dbReference type="EMBL" id="BAABGN010000001">
    <property type="protein sequence ID" value="GAA4415063.1"/>
    <property type="molecule type" value="Genomic_DNA"/>
</dbReference>
<evidence type="ECO:0000313" key="4">
    <source>
        <dbReference type="EMBL" id="GAA4415063.1"/>
    </source>
</evidence>
<dbReference type="InterPro" id="IPR011006">
    <property type="entry name" value="CheY-like_superfamily"/>
</dbReference>
<dbReference type="PANTHER" id="PTHR44591:SF22">
    <property type="entry name" value="CHEY SUBFAMILY"/>
    <property type="match status" value="1"/>
</dbReference>
<dbReference type="InterPro" id="IPR001789">
    <property type="entry name" value="Sig_transdc_resp-reg_receiver"/>
</dbReference>
<keyword evidence="5" id="KW-1185">Reference proteome</keyword>
<protein>
    <submittedName>
        <fullName evidence="4">Response regulator</fullName>
    </submittedName>
</protein>
<dbReference type="SUPFAM" id="SSF52172">
    <property type="entry name" value="CheY-like"/>
    <property type="match status" value="1"/>
</dbReference>
<gene>
    <name evidence="4" type="ORF">GCM10023169_01050</name>
</gene>
<name>A0ABP8KT86_9MICO</name>
<keyword evidence="1 2" id="KW-0597">Phosphoprotein</keyword>
<comment type="caution">
    <text evidence="4">The sequence shown here is derived from an EMBL/GenBank/DDBJ whole genome shotgun (WGS) entry which is preliminary data.</text>
</comment>